<dbReference type="GO" id="GO:0004722">
    <property type="term" value="F:protein serine/threonine phosphatase activity"/>
    <property type="evidence" value="ECO:0007669"/>
    <property type="project" value="InterPro"/>
</dbReference>
<dbReference type="RefSeq" id="WP_075082391.1">
    <property type="nucleotide sequence ID" value="NZ_CP042912.1"/>
</dbReference>
<dbReference type="SMART" id="SM00332">
    <property type="entry name" value="PP2Cc"/>
    <property type="match status" value="1"/>
</dbReference>
<dbReference type="PROSITE" id="PS51746">
    <property type="entry name" value="PPM_2"/>
    <property type="match status" value="1"/>
</dbReference>
<dbReference type="KEGG" id="mff:MFFC18_39740"/>
<feature type="transmembrane region" description="Helical" evidence="1">
    <location>
        <begin position="308"/>
        <end position="328"/>
    </location>
</feature>
<dbReference type="InterPro" id="IPR015655">
    <property type="entry name" value="PP2C"/>
</dbReference>
<keyword evidence="1" id="KW-0472">Membrane</keyword>
<accession>A0A5B9PCL5</accession>
<evidence type="ECO:0000313" key="3">
    <source>
        <dbReference type="EMBL" id="QEG24058.1"/>
    </source>
</evidence>
<protein>
    <recommendedName>
        <fullName evidence="2">PPM-type phosphatase domain-containing protein</fullName>
    </recommendedName>
</protein>
<dbReference type="Proteomes" id="UP000322214">
    <property type="component" value="Chromosome"/>
</dbReference>
<dbReference type="AlphaFoldDB" id="A0A5B9PCL5"/>
<proteinExistence type="predicted"/>
<reference evidence="3 4" key="1">
    <citation type="submission" date="2019-08" db="EMBL/GenBank/DDBJ databases">
        <title>Deep-cultivation of Planctomycetes and their phenomic and genomic characterization uncovers novel biology.</title>
        <authorList>
            <person name="Wiegand S."/>
            <person name="Jogler M."/>
            <person name="Boedeker C."/>
            <person name="Pinto D."/>
            <person name="Vollmers J."/>
            <person name="Rivas-Marin E."/>
            <person name="Kohn T."/>
            <person name="Peeters S.H."/>
            <person name="Heuer A."/>
            <person name="Rast P."/>
            <person name="Oberbeckmann S."/>
            <person name="Bunk B."/>
            <person name="Jeske O."/>
            <person name="Meyerdierks A."/>
            <person name="Storesund J.E."/>
            <person name="Kallscheuer N."/>
            <person name="Luecker S."/>
            <person name="Lage O.M."/>
            <person name="Pohl T."/>
            <person name="Merkel B.J."/>
            <person name="Hornburger P."/>
            <person name="Mueller R.-W."/>
            <person name="Bruemmer F."/>
            <person name="Labrenz M."/>
            <person name="Spormann A.M."/>
            <person name="Op den Camp H."/>
            <person name="Overmann J."/>
            <person name="Amann R."/>
            <person name="Jetten M.S.M."/>
            <person name="Mascher T."/>
            <person name="Medema M.H."/>
            <person name="Devos D.P."/>
            <person name="Kaster A.-K."/>
            <person name="Ovreas L."/>
            <person name="Rohde M."/>
            <person name="Galperin M.Y."/>
            <person name="Jogler C."/>
        </authorList>
    </citation>
    <scope>NUCLEOTIDE SEQUENCE [LARGE SCALE GENOMIC DNA]</scope>
    <source>
        <strain evidence="3 4">FC18</strain>
    </source>
</reference>
<keyword evidence="4" id="KW-1185">Reference proteome</keyword>
<dbReference type="EMBL" id="CP042912">
    <property type="protein sequence ID" value="QEG24058.1"/>
    <property type="molecule type" value="Genomic_DNA"/>
</dbReference>
<dbReference type="Pfam" id="PF13672">
    <property type="entry name" value="PP2C_2"/>
    <property type="match status" value="1"/>
</dbReference>
<keyword evidence="3" id="KW-0378">Hydrolase</keyword>
<feature type="transmembrane region" description="Helical" evidence="1">
    <location>
        <begin position="284"/>
        <end position="302"/>
    </location>
</feature>
<dbReference type="CDD" id="cd00143">
    <property type="entry name" value="PP2Cc"/>
    <property type="match status" value="1"/>
</dbReference>
<dbReference type="Gene3D" id="3.60.40.10">
    <property type="entry name" value="PPM-type phosphatase domain"/>
    <property type="match status" value="1"/>
</dbReference>
<evidence type="ECO:0000256" key="1">
    <source>
        <dbReference type="SAM" id="Phobius"/>
    </source>
</evidence>
<feature type="domain" description="PPM-type phosphatase" evidence="2">
    <location>
        <begin position="11"/>
        <end position="256"/>
    </location>
</feature>
<dbReference type="InterPro" id="IPR036457">
    <property type="entry name" value="PPM-type-like_dom_sf"/>
</dbReference>
<organism evidence="3 4">
    <name type="scientific">Mariniblastus fucicola</name>
    <dbReference type="NCBI Taxonomy" id="980251"/>
    <lineage>
        <taxon>Bacteria</taxon>
        <taxon>Pseudomonadati</taxon>
        <taxon>Planctomycetota</taxon>
        <taxon>Planctomycetia</taxon>
        <taxon>Pirellulales</taxon>
        <taxon>Pirellulaceae</taxon>
        <taxon>Mariniblastus</taxon>
    </lineage>
</organism>
<gene>
    <name evidence="3" type="ORF">MFFC18_39740</name>
</gene>
<evidence type="ECO:0000259" key="2">
    <source>
        <dbReference type="PROSITE" id="PS51746"/>
    </source>
</evidence>
<dbReference type="OrthoDB" id="9801841at2"/>
<dbReference type="STRING" id="980251.GCA_001642875_04126"/>
<dbReference type="SUPFAM" id="SSF81606">
    <property type="entry name" value="PP2C-like"/>
    <property type="match status" value="1"/>
</dbReference>
<evidence type="ECO:0000313" key="4">
    <source>
        <dbReference type="Proteomes" id="UP000322214"/>
    </source>
</evidence>
<dbReference type="InterPro" id="IPR001932">
    <property type="entry name" value="PPM-type_phosphatase-like_dom"/>
</dbReference>
<keyword evidence="1" id="KW-0812">Transmembrane</keyword>
<keyword evidence="1" id="KW-1133">Transmembrane helix</keyword>
<name>A0A5B9PCL5_9BACT</name>
<sequence length="432" mass="45902">MNSGNPSWDASIEVASLSDVGMRRTNNQDNLAISLSNSPESWQTKGHLFVVADGMGAHAAGELASKLAVDQIPHLYARSSEGSAPEALKKAVVDANADINRRGQMNEDFHNMGTTLSSLLLLPQGAVAAHIGDSRVYRLRQNKLEQLTFDHSLVWEMKAAGQLTEAEEAQGKIPKNVITRSLGPYPECKVDLEGPFPIAVGDSFLLCSDGLTGVVSDAEIAAFLSNMPPSEAVKVLVDLANLRGGPDNITVIIAKAAGPEIATSGSAKAIRVNSRKTDYAVHPLVWAFFGVSLLLTLFFLVTGQWMTAIFPGVIAAGTGLFALIRLLMGATSGETVAQGKAFGKGPYTRTTCGSGADVAKQLASILKQLQIGAVEQDWKVDWKQLKAMVADAELALKQGNASRAVRVYGGSISFLMDQLRNQHGESSSSVDL</sequence>
<dbReference type="SMART" id="SM00331">
    <property type="entry name" value="PP2C_SIG"/>
    <property type="match status" value="1"/>
</dbReference>
<dbReference type="PANTHER" id="PTHR47992">
    <property type="entry name" value="PROTEIN PHOSPHATASE"/>
    <property type="match status" value="1"/>
</dbReference>